<proteinExistence type="inferred from homology"/>
<dbReference type="Proteomes" id="UP001190825">
    <property type="component" value="Unassembled WGS sequence"/>
</dbReference>
<dbReference type="InterPro" id="IPR036388">
    <property type="entry name" value="WH-like_DNA-bd_sf"/>
</dbReference>
<dbReference type="PANTHER" id="PTHR34294:SF1">
    <property type="entry name" value="TRANSCRIPTIONAL REGULATOR LSRR"/>
    <property type="match status" value="1"/>
</dbReference>
<dbReference type="PANTHER" id="PTHR34294">
    <property type="entry name" value="TRANSCRIPTIONAL REGULATOR-RELATED"/>
    <property type="match status" value="1"/>
</dbReference>
<evidence type="ECO:0000256" key="2">
    <source>
        <dbReference type="ARBA" id="ARBA00023015"/>
    </source>
</evidence>
<dbReference type="InterPro" id="IPR007324">
    <property type="entry name" value="Sugar-bd_dom_put"/>
</dbReference>
<comment type="caution">
    <text evidence="6">The sequence shown here is derived from an EMBL/GenBank/DDBJ whole genome shotgun (WGS) entry which is preliminary data.</text>
</comment>
<protein>
    <submittedName>
        <fullName evidence="6">DNA-binding transcriptional regulator</fullName>
    </submittedName>
</protein>
<dbReference type="Gene3D" id="1.10.10.10">
    <property type="entry name" value="Winged helix-like DNA-binding domain superfamily/Winged helix DNA-binding domain"/>
    <property type="match status" value="1"/>
</dbReference>
<dbReference type="InterPro" id="IPR037171">
    <property type="entry name" value="NagB/RpiA_transferase-like"/>
</dbReference>
<evidence type="ECO:0000313" key="7">
    <source>
        <dbReference type="Proteomes" id="UP001190825"/>
    </source>
</evidence>
<comment type="similarity">
    <text evidence="1">Belongs to the SorC transcriptional regulatory family.</text>
</comment>
<gene>
    <name evidence="6" type="ORF">BMJ33_21850</name>
</gene>
<keyword evidence="7" id="KW-1185">Reference proteome</keyword>
<dbReference type="SUPFAM" id="SSF100950">
    <property type="entry name" value="NagB/RpiA/CoA transferase-like"/>
    <property type="match status" value="1"/>
</dbReference>
<dbReference type="Gene3D" id="3.40.50.1360">
    <property type="match status" value="1"/>
</dbReference>
<name>A0ABX4THT3_9HYPH</name>
<dbReference type="Pfam" id="PF04198">
    <property type="entry name" value="Sugar-bind"/>
    <property type="match status" value="1"/>
</dbReference>
<evidence type="ECO:0000259" key="5">
    <source>
        <dbReference type="Pfam" id="PF04198"/>
    </source>
</evidence>
<organism evidence="6 7">
    <name type="scientific">Sinorhizobium medicae</name>
    <dbReference type="NCBI Taxonomy" id="110321"/>
    <lineage>
        <taxon>Bacteria</taxon>
        <taxon>Pseudomonadati</taxon>
        <taxon>Pseudomonadota</taxon>
        <taxon>Alphaproteobacteria</taxon>
        <taxon>Hyphomicrobiales</taxon>
        <taxon>Rhizobiaceae</taxon>
        <taxon>Sinorhizobium/Ensifer group</taxon>
        <taxon>Sinorhizobium</taxon>
    </lineage>
</organism>
<keyword evidence="4" id="KW-0804">Transcription</keyword>
<dbReference type="EMBL" id="NBUC01000110">
    <property type="protein sequence ID" value="PLT99570.1"/>
    <property type="molecule type" value="Genomic_DNA"/>
</dbReference>
<feature type="domain" description="Sugar-binding" evidence="5">
    <location>
        <begin position="92"/>
        <end position="343"/>
    </location>
</feature>
<accession>A0ABX4THT3</accession>
<evidence type="ECO:0000313" key="6">
    <source>
        <dbReference type="EMBL" id="PLT99570.1"/>
    </source>
</evidence>
<keyword evidence="3 6" id="KW-0238">DNA-binding</keyword>
<sequence length="345" mass="37720">MKIISYRDKNIMRCKNYHAAQHRAGDMAIIGGTSVRDDEASMATRAAWLHYAGGLTQAEVAKRLGLTSLKAHRLIMKANQEGLVKVYIDGDVSECVELEQKLSSRYGLDYCEVVPDFDSEDLPLKALGISGAQFLRREIERGETALIGVGHGRTLAASIEYMPRTASNNTRFVSLLGGLTRKFSANPHDVIHRLAERTGAEAYVMPVPFFANTVEDRDVLFSQRGVREVFDLAKSADLLMVGIGTAEREASLVATGMIEMSEIEQIQKCGGTGELLGHFFDEKGRPIETALSNRTFTLGREDLKNRRTVAVAGGRIKTRAIRAVLGSGFLSGLVTDERTAQALAA</sequence>
<evidence type="ECO:0000256" key="1">
    <source>
        <dbReference type="ARBA" id="ARBA00010466"/>
    </source>
</evidence>
<reference evidence="6 7" key="1">
    <citation type="journal article" date="2018" name="FEMS Microbiol. Ecol.">
        <title>Co-invading symbiotic mutualists of Medicago polymorpha retain high ancestral diversity and contain diverse accessory genomes.</title>
        <authorList>
            <person name="Porter S.S."/>
            <person name="Faber-Hammond J.J."/>
            <person name="Friesen M.L."/>
        </authorList>
    </citation>
    <scope>NUCLEOTIDE SEQUENCE [LARGE SCALE GENOMIC DNA]</scope>
    <source>
        <strain evidence="6 7">Str16</strain>
    </source>
</reference>
<evidence type="ECO:0000256" key="3">
    <source>
        <dbReference type="ARBA" id="ARBA00023125"/>
    </source>
</evidence>
<keyword evidence="2" id="KW-0805">Transcription regulation</keyword>
<evidence type="ECO:0000256" key="4">
    <source>
        <dbReference type="ARBA" id="ARBA00023163"/>
    </source>
</evidence>
<dbReference type="GO" id="GO:0003677">
    <property type="term" value="F:DNA binding"/>
    <property type="evidence" value="ECO:0007669"/>
    <property type="project" value="UniProtKB-KW"/>
</dbReference>
<dbReference type="InterPro" id="IPR051054">
    <property type="entry name" value="SorC_transcr_regulators"/>
</dbReference>